<dbReference type="Proteomes" id="UP001058184">
    <property type="component" value="Chromosome"/>
</dbReference>
<sequence>MVRAAILMCEGSILPNLKQKLAATQPREDSGAPTNARYHFQALCGLVLVLERHRLDGDYALVFEFHDDIALFDDSIDPQSVKFYQVKSKKSGHWTPAALTKRDVKKSEEASSFLGKMYQNVVAFDGDVESSTFLSNAPTNFAPTDKQKFCLKECEKADLQKIVEKLEEEFGGEDTIKSELLWIEKSDLSLEDADTHAKGKLEAFVVDSLGEVEFSLSALFKAVSDECTTKARATKIDLAEYDNVVAQRGITRKDTDNWLKTVSATVACPKWEEIAPEINLPAPQKLRLRREWNSYRVAVLNPNEAVRKVRRLIAVHLQEQSGTDMDLNALLASVFDALGGKVRAELKMASDERIKAMILYEAYSIE</sequence>
<protein>
    <submittedName>
        <fullName evidence="2">DUF4297 domain-containing protein</fullName>
    </submittedName>
</protein>
<evidence type="ECO:0000313" key="2">
    <source>
        <dbReference type="EMBL" id="UWQ57767.1"/>
    </source>
</evidence>
<evidence type="ECO:0000259" key="1">
    <source>
        <dbReference type="Pfam" id="PF14130"/>
    </source>
</evidence>
<proteinExistence type="predicted"/>
<evidence type="ECO:0000313" key="3">
    <source>
        <dbReference type="Proteomes" id="UP001058184"/>
    </source>
</evidence>
<dbReference type="InterPro" id="IPR025382">
    <property type="entry name" value="Cap4-like_endonuclease_dom"/>
</dbReference>
<feature type="domain" description="CD-NTase associated protein 4-like DNA endonuclease" evidence="1">
    <location>
        <begin position="29"/>
        <end position="231"/>
    </location>
</feature>
<dbReference type="Pfam" id="PF14130">
    <property type="entry name" value="Cap4_nuclease"/>
    <property type="match status" value="1"/>
</dbReference>
<dbReference type="EMBL" id="CP081078">
    <property type="protein sequence ID" value="UWQ57767.1"/>
    <property type="molecule type" value="Genomic_DNA"/>
</dbReference>
<name>A0ABY5WTZ0_LEICA</name>
<keyword evidence="3" id="KW-1185">Reference proteome</keyword>
<reference evidence="2" key="1">
    <citation type="submission" date="2021-08" db="EMBL/GenBank/DDBJ databases">
        <authorList>
            <person name="Nwanade C."/>
            <person name="Wang M."/>
            <person name="Masoudi A."/>
            <person name="Yu Z."/>
            <person name="Liu J."/>
        </authorList>
    </citation>
    <scope>NUCLEOTIDE SEQUENCE</scope>
    <source>
        <strain evidence="2">S141</strain>
    </source>
</reference>
<gene>
    <name evidence="2" type="ORF">K3722_14815</name>
</gene>
<organism evidence="2 3">
    <name type="scientific">Leisingera caerulea</name>
    <name type="common">Phaeobacter caeruleus</name>
    <dbReference type="NCBI Taxonomy" id="506591"/>
    <lineage>
        <taxon>Bacteria</taxon>
        <taxon>Pseudomonadati</taxon>
        <taxon>Pseudomonadota</taxon>
        <taxon>Alphaproteobacteria</taxon>
        <taxon>Rhodobacterales</taxon>
        <taxon>Roseobacteraceae</taxon>
        <taxon>Leisingera</taxon>
    </lineage>
</organism>
<accession>A0ABY5WTZ0</accession>